<dbReference type="GeneID" id="83212445"/>
<dbReference type="InterPro" id="IPR036181">
    <property type="entry name" value="MIT_dom_sf"/>
</dbReference>
<feature type="region of interest" description="Disordered" evidence="1">
    <location>
        <begin position="113"/>
        <end position="374"/>
    </location>
</feature>
<feature type="region of interest" description="Disordered" evidence="1">
    <location>
        <begin position="541"/>
        <end position="573"/>
    </location>
</feature>
<reference evidence="3 4" key="1">
    <citation type="submission" date="2023-03" db="EMBL/GenBank/DDBJ databases">
        <title>Genome sequence of Lichtheimia ornata CBS 291.66.</title>
        <authorList>
            <person name="Mohabir J.T."/>
            <person name="Shea T.P."/>
            <person name="Kurbessoian T."/>
            <person name="Berby B."/>
            <person name="Fontaine J."/>
            <person name="Livny J."/>
            <person name="Gnirke A."/>
            <person name="Stajich J.E."/>
            <person name="Cuomo C.A."/>
        </authorList>
    </citation>
    <scope>NUCLEOTIDE SEQUENCE [LARGE SCALE GENOMIC DNA]</scope>
    <source>
        <strain evidence="3">CBS 291.66</strain>
    </source>
</reference>
<comment type="caution">
    <text evidence="3">The sequence shown here is derived from an EMBL/GenBank/DDBJ whole genome shotgun (WGS) entry which is preliminary data.</text>
</comment>
<feature type="compositionally biased region" description="Low complexity" evidence="1">
    <location>
        <begin position="194"/>
        <end position="204"/>
    </location>
</feature>
<protein>
    <recommendedName>
        <fullName evidence="2">MIT domain-containing protein</fullName>
    </recommendedName>
</protein>
<feature type="compositionally biased region" description="Acidic residues" evidence="1">
    <location>
        <begin position="113"/>
        <end position="128"/>
    </location>
</feature>
<evidence type="ECO:0000259" key="2">
    <source>
        <dbReference type="Pfam" id="PF04212"/>
    </source>
</evidence>
<feature type="compositionally biased region" description="Low complexity" evidence="1">
    <location>
        <begin position="329"/>
        <end position="344"/>
    </location>
</feature>
<evidence type="ECO:0000313" key="3">
    <source>
        <dbReference type="EMBL" id="KAJ8659317.1"/>
    </source>
</evidence>
<feature type="compositionally biased region" description="Polar residues" evidence="1">
    <location>
        <begin position="297"/>
        <end position="323"/>
    </location>
</feature>
<dbReference type="InterPro" id="IPR007330">
    <property type="entry name" value="MIT_dom"/>
</dbReference>
<dbReference type="AlphaFoldDB" id="A0AAD7Y1V8"/>
<feature type="compositionally biased region" description="Low complexity" evidence="1">
    <location>
        <begin position="357"/>
        <end position="373"/>
    </location>
</feature>
<dbReference type="EMBL" id="JARTCD010000019">
    <property type="protein sequence ID" value="KAJ8659317.1"/>
    <property type="molecule type" value="Genomic_DNA"/>
</dbReference>
<feature type="compositionally biased region" description="Low complexity" evidence="1">
    <location>
        <begin position="12"/>
        <end position="23"/>
    </location>
</feature>
<feature type="domain" description="MIT" evidence="2">
    <location>
        <begin position="33"/>
        <end position="95"/>
    </location>
</feature>
<dbReference type="PANTHER" id="PTHR37327">
    <property type="entry name" value="CHROMOSOME 1, WHOLE GENOME SHOTGUN SEQUENCE"/>
    <property type="match status" value="1"/>
</dbReference>
<name>A0AAD7Y1V8_9FUNG</name>
<feature type="compositionally biased region" description="Low complexity" evidence="1">
    <location>
        <begin position="546"/>
        <end position="573"/>
    </location>
</feature>
<feature type="compositionally biased region" description="Low complexity" evidence="1">
    <location>
        <begin position="255"/>
        <end position="279"/>
    </location>
</feature>
<keyword evidence="4" id="KW-1185">Reference proteome</keyword>
<dbReference type="SUPFAM" id="SSF116846">
    <property type="entry name" value="MIT domain"/>
    <property type="match status" value="1"/>
</dbReference>
<dbReference type="Pfam" id="PF04212">
    <property type="entry name" value="MIT"/>
    <property type="match status" value="1"/>
</dbReference>
<dbReference type="Proteomes" id="UP001234581">
    <property type="component" value="Unassembled WGS sequence"/>
</dbReference>
<feature type="compositionally biased region" description="Pro residues" evidence="1">
    <location>
        <begin position="1"/>
        <end position="11"/>
    </location>
</feature>
<proteinExistence type="predicted"/>
<dbReference type="RefSeq" id="XP_058344230.1">
    <property type="nucleotide sequence ID" value="XM_058485080.1"/>
</dbReference>
<evidence type="ECO:0000313" key="4">
    <source>
        <dbReference type="Proteomes" id="UP001234581"/>
    </source>
</evidence>
<feature type="compositionally biased region" description="Low complexity" evidence="1">
    <location>
        <begin position="139"/>
        <end position="158"/>
    </location>
</feature>
<dbReference type="Gene3D" id="1.20.58.80">
    <property type="entry name" value="Phosphotransferase system, lactose/cellobiose-type IIA subunit"/>
    <property type="match status" value="1"/>
</dbReference>
<feature type="region of interest" description="Disordered" evidence="1">
    <location>
        <begin position="1"/>
        <end position="29"/>
    </location>
</feature>
<feature type="compositionally biased region" description="Low complexity" evidence="1">
    <location>
        <begin position="165"/>
        <end position="174"/>
    </location>
</feature>
<dbReference type="PANTHER" id="PTHR37327:SF1">
    <property type="entry name" value="MICROTUBULE INTERACTING AND TRANSPORT DOMAIN-CONTAINING PROTEIN"/>
    <property type="match status" value="1"/>
</dbReference>
<gene>
    <name evidence="3" type="ORF">O0I10_005032</name>
</gene>
<sequence>MHPPASPPTPTPEQQQPAPASSSNAKQMSKVILRTALQKANSAVMSDSSNDVVGAIDAYSEAISLLNRVLSTVEKGSDRRRLQEIHDSYSERIRLLTAISPKSEVDDVYETYNNDEEDEDEDMDEEDDARSWLSKPAKRNFSTRSRNNSTTTQSTYTSMIRRMASSSSLESSVSTPEDPRLQATPKRSHHHPPTSGNGNSNTTNYERPPSPISSKSTPTRSNHRKSNSSSHHEESSSSSPPPPKPVVVDHQRSPSTSSNDSFGDNNTTTTTQPTANAPGASNGYQPAMTLPPLSATKMESSTTTITPSGPRTSSLRHQQSNPILTDAKNTGVTAINTNTTTTTTSPISLASIGRKGSAGSTTSNGSSSNGFASVRKSNRLSRVSMDGRGRAQSAAAPLFGLFMKDFKNDNNHHSMDYLGSSTAPQKNIGVATTTTTTSSTTGAAAAASEQVPMRLVLSLEKSMEDGAYITPRLYIPKNMWHQPGIRLPHVEIKIAACESLMADLSKLERWNKLDDLTGSLKVLEGLEDAVESLKNTLAKKLKRESMNGSSNTSTATTSNGQQSPVTTTSSSSSVISMNNTIPDNISVSSISSNTSSSYKKSQAFMSWGTKLSKSVERMNAFSLTKGEDQYRNYVEMLQRLFIKLHIIVSWWDHYVAMKKDANRASLVCDVVLQRLTRICDVVDVVVGGFVVRDMAILLGKWLKRGGSWVNE</sequence>
<accession>A0AAD7Y1V8</accession>
<evidence type="ECO:0000256" key="1">
    <source>
        <dbReference type="SAM" id="MobiDB-lite"/>
    </source>
</evidence>
<organism evidence="3 4">
    <name type="scientific">Lichtheimia ornata</name>
    <dbReference type="NCBI Taxonomy" id="688661"/>
    <lineage>
        <taxon>Eukaryota</taxon>
        <taxon>Fungi</taxon>
        <taxon>Fungi incertae sedis</taxon>
        <taxon>Mucoromycota</taxon>
        <taxon>Mucoromycotina</taxon>
        <taxon>Mucoromycetes</taxon>
        <taxon>Mucorales</taxon>
        <taxon>Lichtheimiaceae</taxon>
        <taxon>Lichtheimia</taxon>
    </lineage>
</organism>